<dbReference type="Pfam" id="PF00127">
    <property type="entry name" value="Copper-bind"/>
    <property type="match status" value="1"/>
</dbReference>
<dbReference type="Gene3D" id="2.60.40.1220">
    <property type="match status" value="1"/>
</dbReference>
<dbReference type="GO" id="GO:0042597">
    <property type="term" value="C:periplasmic space"/>
    <property type="evidence" value="ECO:0007669"/>
    <property type="project" value="UniProtKB-SubCell"/>
</dbReference>
<reference evidence="12 13" key="1">
    <citation type="journal article" date="2015" name="Nature">
        <title>rRNA introns, odd ribosomes, and small enigmatic genomes across a large radiation of phyla.</title>
        <authorList>
            <person name="Brown C.T."/>
            <person name="Hug L.A."/>
            <person name="Thomas B.C."/>
            <person name="Sharon I."/>
            <person name="Castelle C.J."/>
            <person name="Singh A."/>
            <person name="Wilkins M.J."/>
            <person name="Williams K.H."/>
            <person name="Banfield J.F."/>
        </authorList>
    </citation>
    <scope>NUCLEOTIDE SEQUENCE [LARGE SCALE GENOMIC DNA]</scope>
</reference>
<gene>
    <name evidence="12" type="ORF">UT08_C0016G0007</name>
</gene>
<evidence type="ECO:0000256" key="7">
    <source>
        <dbReference type="ARBA" id="ARBA00023008"/>
    </source>
</evidence>
<proteinExistence type="predicted"/>
<evidence type="ECO:0000256" key="3">
    <source>
        <dbReference type="ARBA" id="ARBA00022723"/>
    </source>
</evidence>
<keyword evidence="2" id="KW-0813">Transport</keyword>
<dbReference type="SUPFAM" id="SSF49503">
    <property type="entry name" value="Cupredoxins"/>
    <property type="match status" value="1"/>
</dbReference>
<organism evidence="12 13">
    <name type="scientific">Candidatus Woesebacteria bacterium GW2011_GWB1_38_8</name>
    <dbReference type="NCBI Taxonomy" id="1618570"/>
    <lineage>
        <taxon>Bacteria</taxon>
        <taxon>Candidatus Woeseibacteriota</taxon>
    </lineage>
</organism>
<accession>A0A0G0KY93</accession>
<dbReference type="Pfam" id="PF04234">
    <property type="entry name" value="CopC"/>
    <property type="match status" value="1"/>
</dbReference>
<evidence type="ECO:0000313" key="12">
    <source>
        <dbReference type="EMBL" id="KKQ84593.1"/>
    </source>
</evidence>
<evidence type="ECO:0000256" key="8">
    <source>
        <dbReference type="PIRSR" id="PIRSR602386-1"/>
    </source>
</evidence>
<dbReference type="GO" id="GO:0009055">
    <property type="term" value="F:electron transfer activity"/>
    <property type="evidence" value="ECO:0007669"/>
    <property type="project" value="InterPro"/>
</dbReference>
<name>A0A0G0KY93_9BACT</name>
<dbReference type="Gene3D" id="2.60.40.420">
    <property type="entry name" value="Cupredoxins - blue copper proteins"/>
    <property type="match status" value="1"/>
</dbReference>
<dbReference type="InterPro" id="IPR014755">
    <property type="entry name" value="Cu-Rt/internalin_Ig-like"/>
</dbReference>
<evidence type="ECO:0008006" key="14">
    <source>
        <dbReference type="Google" id="ProtNLM"/>
    </source>
</evidence>
<feature type="domain" description="CopC" evidence="11">
    <location>
        <begin position="63"/>
        <end position="154"/>
    </location>
</feature>
<comment type="caution">
    <text evidence="12">The sequence shown here is derived from an EMBL/GenBank/DDBJ whole genome shotgun (WGS) entry which is preliminary data.</text>
</comment>
<evidence type="ECO:0000256" key="4">
    <source>
        <dbReference type="ARBA" id="ARBA00022729"/>
    </source>
</evidence>
<dbReference type="InterPro" id="IPR052721">
    <property type="entry name" value="ET_Amicyanin"/>
</dbReference>
<sequence length="258" mass="28802">MSQRGNILLIVIVILVIIAGVIFLFTRNKADTTRIPLPLNQSNSEDSENQSTFSFVNPKKSAHYESNTPKHGSTLVGVPVNVVIDFNFDLAKPSSISIMKETAEYGVGETKIDVNKLAMRRDMNPNAPDGLYTVTYNACWPDGSCHDGSFQFAIDSKFSANFNDMTDQNNVTIRMSGNTFEPMNIIINKGTKVTWVNDDSVEHFVNTDSHPAHTYEPKQNSQALSYGDSYSYTFEKPGIYPYHCSAHERVMKASILVR</sequence>
<keyword evidence="9" id="KW-0472">Membrane</keyword>
<dbReference type="GO" id="GO:0046688">
    <property type="term" value="P:response to copper ion"/>
    <property type="evidence" value="ECO:0007669"/>
    <property type="project" value="InterPro"/>
</dbReference>
<dbReference type="PANTHER" id="PTHR36507">
    <property type="entry name" value="BLL1555 PROTEIN"/>
    <property type="match status" value="1"/>
</dbReference>
<feature type="binding site" evidence="8">
    <location>
        <position position="251"/>
    </location>
    <ligand>
        <name>Cu cation</name>
        <dbReference type="ChEBI" id="CHEBI:23378"/>
    </ligand>
</feature>
<dbReference type="PANTHER" id="PTHR36507:SF1">
    <property type="entry name" value="BLL1555 PROTEIN"/>
    <property type="match status" value="1"/>
</dbReference>
<feature type="binding site" evidence="8">
    <location>
        <position position="203"/>
    </location>
    <ligand>
        <name>Cu cation</name>
        <dbReference type="ChEBI" id="CHEBI:23378"/>
    </ligand>
</feature>
<dbReference type="InterPro" id="IPR002386">
    <property type="entry name" value="Amicyanin/Pseudoazurin"/>
</dbReference>
<dbReference type="Proteomes" id="UP000034081">
    <property type="component" value="Unassembled WGS sequence"/>
</dbReference>
<keyword evidence="3 8" id="KW-0479">Metal-binding</keyword>
<dbReference type="SUPFAM" id="SSF81296">
    <property type="entry name" value="E set domains"/>
    <property type="match status" value="1"/>
</dbReference>
<dbReference type="PRINTS" id="PR00155">
    <property type="entry name" value="AMICYANIN"/>
</dbReference>
<keyword evidence="5" id="KW-0574">Periplasm</keyword>
<evidence type="ECO:0000256" key="5">
    <source>
        <dbReference type="ARBA" id="ARBA00022764"/>
    </source>
</evidence>
<keyword evidence="7 8" id="KW-0186">Copper</keyword>
<evidence type="ECO:0000256" key="6">
    <source>
        <dbReference type="ARBA" id="ARBA00022982"/>
    </source>
</evidence>
<dbReference type="EMBL" id="LBVL01000016">
    <property type="protein sequence ID" value="KKQ84593.1"/>
    <property type="molecule type" value="Genomic_DNA"/>
</dbReference>
<evidence type="ECO:0000259" key="10">
    <source>
        <dbReference type="Pfam" id="PF00127"/>
    </source>
</evidence>
<evidence type="ECO:0000259" key="11">
    <source>
        <dbReference type="Pfam" id="PF04234"/>
    </source>
</evidence>
<evidence type="ECO:0000313" key="13">
    <source>
        <dbReference type="Proteomes" id="UP000034081"/>
    </source>
</evidence>
<dbReference type="GO" id="GO:0005507">
    <property type="term" value="F:copper ion binding"/>
    <property type="evidence" value="ECO:0007669"/>
    <property type="project" value="InterPro"/>
</dbReference>
<evidence type="ECO:0000256" key="9">
    <source>
        <dbReference type="SAM" id="Phobius"/>
    </source>
</evidence>
<comment type="subcellular location">
    <subcellularLocation>
        <location evidence="1">Periplasm</location>
    </subcellularLocation>
</comment>
<keyword evidence="4" id="KW-0732">Signal</keyword>
<feature type="transmembrane region" description="Helical" evidence="9">
    <location>
        <begin position="7"/>
        <end position="26"/>
    </location>
</feature>
<keyword evidence="9" id="KW-0812">Transmembrane</keyword>
<feature type="binding site" evidence="8">
    <location>
        <position position="244"/>
    </location>
    <ligand>
        <name>Cu cation</name>
        <dbReference type="ChEBI" id="CHEBI:23378"/>
    </ligand>
</feature>
<dbReference type="InterPro" id="IPR007348">
    <property type="entry name" value="CopC_dom"/>
</dbReference>
<dbReference type="InterPro" id="IPR000923">
    <property type="entry name" value="BlueCu_1"/>
</dbReference>
<feature type="domain" description="Blue (type 1) copper" evidence="10">
    <location>
        <begin position="178"/>
        <end position="257"/>
    </location>
</feature>
<evidence type="ECO:0000256" key="2">
    <source>
        <dbReference type="ARBA" id="ARBA00022448"/>
    </source>
</evidence>
<keyword evidence="6" id="KW-0249">Electron transport</keyword>
<comment type="cofactor">
    <cofactor evidence="8">
        <name>Cu cation</name>
        <dbReference type="ChEBI" id="CHEBI:23378"/>
    </cofactor>
    <text evidence="8">Binds 1 copper ion per subunit.</text>
</comment>
<dbReference type="InterPro" id="IPR014756">
    <property type="entry name" value="Ig_E-set"/>
</dbReference>
<dbReference type="STRING" id="1618570.UT08_C0016G0007"/>
<evidence type="ECO:0000256" key="1">
    <source>
        <dbReference type="ARBA" id="ARBA00004418"/>
    </source>
</evidence>
<dbReference type="AlphaFoldDB" id="A0A0G0KY93"/>
<feature type="binding site" evidence="8">
    <location>
        <position position="247"/>
    </location>
    <ligand>
        <name>Cu cation</name>
        <dbReference type="ChEBI" id="CHEBI:23378"/>
    </ligand>
</feature>
<protein>
    <recommendedName>
        <fullName evidence="14">Blue (type 1) copper domain-containing protein</fullName>
    </recommendedName>
</protein>
<dbReference type="InterPro" id="IPR008972">
    <property type="entry name" value="Cupredoxin"/>
</dbReference>
<keyword evidence="9" id="KW-1133">Transmembrane helix</keyword>